<comment type="caution">
    <text evidence="2">The sequence shown here is derived from an EMBL/GenBank/DDBJ whole genome shotgun (WGS) entry which is preliminary data.</text>
</comment>
<evidence type="ECO:0000313" key="2">
    <source>
        <dbReference type="EMBL" id="RDX97823.1"/>
    </source>
</evidence>
<dbReference type="AlphaFoldDB" id="A0A371H576"/>
<sequence length="82" mass="9246">MFFVKTFQKGLKAAQFSDSLALRRPGSMEEDLANRIQVEREEPSFPSKGNQGPSRKGNPEQGGNHKIELEIIQFTLLRVARS</sequence>
<organism evidence="2 3">
    <name type="scientific">Mucuna pruriens</name>
    <name type="common">Velvet bean</name>
    <name type="synonym">Dolichos pruriens</name>
    <dbReference type="NCBI Taxonomy" id="157652"/>
    <lineage>
        <taxon>Eukaryota</taxon>
        <taxon>Viridiplantae</taxon>
        <taxon>Streptophyta</taxon>
        <taxon>Embryophyta</taxon>
        <taxon>Tracheophyta</taxon>
        <taxon>Spermatophyta</taxon>
        <taxon>Magnoliopsida</taxon>
        <taxon>eudicotyledons</taxon>
        <taxon>Gunneridae</taxon>
        <taxon>Pentapetalae</taxon>
        <taxon>rosids</taxon>
        <taxon>fabids</taxon>
        <taxon>Fabales</taxon>
        <taxon>Fabaceae</taxon>
        <taxon>Papilionoideae</taxon>
        <taxon>50 kb inversion clade</taxon>
        <taxon>NPAAA clade</taxon>
        <taxon>indigoferoid/millettioid clade</taxon>
        <taxon>Phaseoleae</taxon>
        <taxon>Mucuna</taxon>
    </lineage>
</organism>
<dbReference type="Proteomes" id="UP000257109">
    <property type="component" value="Unassembled WGS sequence"/>
</dbReference>
<evidence type="ECO:0000313" key="3">
    <source>
        <dbReference type="Proteomes" id="UP000257109"/>
    </source>
</evidence>
<name>A0A371H576_MUCPR</name>
<feature type="region of interest" description="Disordered" evidence="1">
    <location>
        <begin position="36"/>
        <end position="65"/>
    </location>
</feature>
<accession>A0A371H576</accession>
<reference evidence="2" key="1">
    <citation type="submission" date="2018-05" db="EMBL/GenBank/DDBJ databases">
        <title>Draft genome of Mucuna pruriens seed.</title>
        <authorList>
            <person name="Nnadi N.E."/>
            <person name="Vos R."/>
            <person name="Hasami M.H."/>
            <person name="Devisetty U.K."/>
            <person name="Aguiy J.C."/>
        </authorList>
    </citation>
    <scope>NUCLEOTIDE SEQUENCE [LARGE SCALE GENOMIC DNA]</scope>
    <source>
        <strain evidence="2">JCA_2017</strain>
    </source>
</reference>
<proteinExistence type="predicted"/>
<evidence type="ECO:0000256" key="1">
    <source>
        <dbReference type="SAM" id="MobiDB-lite"/>
    </source>
</evidence>
<feature type="non-terminal residue" evidence="2">
    <location>
        <position position="1"/>
    </location>
</feature>
<dbReference type="OrthoDB" id="1432814at2759"/>
<gene>
    <name evidence="2" type="ORF">CR513_19373</name>
</gene>
<dbReference type="EMBL" id="QJKJ01003568">
    <property type="protein sequence ID" value="RDX97823.1"/>
    <property type="molecule type" value="Genomic_DNA"/>
</dbReference>
<keyword evidence="3" id="KW-1185">Reference proteome</keyword>
<protein>
    <submittedName>
        <fullName evidence="2">Uncharacterized protein</fullName>
    </submittedName>
</protein>